<feature type="domain" description="GST C-terminal" evidence="7">
    <location>
        <begin position="82"/>
        <end position="203"/>
    </location>
</feature>
<dbReference type="InterPro" id="IPR050213">
    <property type="entry name" value="GST_superfamily"/>
</dbReference>
<dbReference type="EMBL" id="KY659764">
    <property type="protein sequence ID" value="AVR54954.1"/>
    <property type="molecule type" value="mRNA"/>
</dbReference>
<dbReference type="InterPro" id="IPR004045">
    <property type="entry name" value="Glutathione_S-Trfase_N"/>
</dbReference>
<dbReference type="SFLD" id="SFLDG00363">
    <property type="entry name" value="AMPS_(cytGST):_Alpha-__Mu-__Pi"/>
    <property type="match status" value="1"/>
</dbReference>
<dbReference type="GO" id="GO:0004364">
    <property type="term" value="F:glutathione transferase activity"/>
    <property type="evidence" value="ECO:0007669"/>
    <property type="project" value="UniProtKB-EC"/>
</dbReference>
<dbReference type="GO" id="GO:0006749">
    <property type="term" value="P:glutathione metabolic process"/>
    <property type="evidence" value="ECO:0007669"/>
    <property type="project" value="TreeGrafter"/>
</dbReference>
<dbReference type="RefSeq" id="XP_030749148.1">
    <property type="nucleotide sequence ID" value="XM_030893288.1"/>
</dbReference>
<dbReference type="PANTHER" id="PTHR11571">
    <property type="entry name" value="GLUTATHIONE S-TRANSFERASE"/>
    <property type="match status" value="1"/>
</dbReference>
<comment type="catalytic activity">
    <reaction evidence="5">
        <text>RX + glutathione = an S-substituted glutathione + a halide anion + H(+)</text>
        <dbReference type="Rhea" id="RHEA:16437"/>
        <dbReference type="ChEBI" id="CHEBI:15378"/>
        <dbReference type="ChEBI" id="CHEBI:16042"/>
        <dbReference type="ChEBI" id="CHEBI:17792"/>
        <dbReference type="ChEBI" id="CHEBI:57925"/>
        <dbReference type="ChEBI" id="CHEBI:90779"/>
        <dbReference type="EC" id="2.5.1.18"/>
    </reaction>
</comment>
<dbReference type="CDD" id="cd03192">
    <property type="entry name" value="GST_C_Sigma_like"/>
    <property type="match status" value="1"/>
</dbReference>
<dbReference type="InterPro" id="IPR004046">
    <property type="entry name" value="GST_C"/>
</dbReference>
<dbReference type="GeneID" id="115877142"/>
<protein>
    <recommendedName>
        <fullName evidence="2">glutathione transferase</fullName>
        <ecNumber evidence="2">2.5.1.18</ecNumber>
    </recommendedName>
</protein>
<evidence type="ECO:0000256" key="2">
    <source>
        <dbReference type="ARBA" id="ARBA00012452"/>
    </source>
</evidence>
<dbReference type="PROSITE" id="PS50404">
    <property type="entry name" value="GST_NTER"/>
    <property type="match status" value="1"/>
</dbReference>
<comment type="subunit">
    <text evidence="1">Homodimer.</text>
</comment>
<dbReference type="InterPro" id="IPR036249">
    <property type="entry name" value="Thioredoxin-like_sf"/>
</dbReference>
<dbReference type="PROSITE" id="PS50405">
    <property type="entry name" value="GST_CTER"/>
    <property type="match status" value="1"/>
</dbReference>
<evidence type="ECO:0000313" key="8">
    <source>
        <dbReference type="EMBL" id="AVR54954.1"/>
    </source>
</evidence>
<dbReference type="Proteomes" id="UP000504635">
    <property type="component" value="Unplaced"/>
</dbReference>
<dbReference type="SUPFAM" id="SSF47616">
    <property type="entry name" value="GST C-terminal domain-like"/>
    <property type="match status" value="1"/>
</dbReference>
<keyword evidence="9" id="KW-1185">Reference proteome</keyword>
<keyword evidence="3 8" id="KW-0808">Transferase</keyword>
<name>A0A4P2S818_SITOR</name>
<comment type="similarity">
    <text evidence="4">Belongs to the GST superfamily. Sigma family.</text>
</comment>
<dbReference type="GO" id="GO:0004602">
    <property type="term" value="F:glutathione peroxidase activity"/>
    <property type="evidence" value="ECO:0007669"/>
    <property type="project" value="UniProtKB-ARBA"/>
</dbReference>
<dbReference type="EC" id="2.5.1.18" evidence="2"/>
<evidence type="ECO:0000259" key="7">
    <source>
        <dbReference type="PROSITE" id="PS50405"/>
    </source>
</evidence>
<gene>
    <name evidence="10" type="primary">LOC115877142</name>
</gene>
<dbReference type="SMR" id="A0A4P2S818"/>
<dbReference type="PANTHER" id="PTHR11571:SF224">
    <property type="entry name" value="HEMATOPOIETIC PROSTAGLANDIN D SYNTHASE"/>
    <property type="match status" value="1"/>
</dbReference>
<evidence type="ECO:0000256" key="5">
    <source>
        <dbReference type="ARBA" id="ARBA00047960"/>
    </source>
</evidence>
<dbReference type="InterPro" id="IPR040079">
    <property type="entry name" value="Glutathione_S-Trfase"/>
</dbReference>
<dbReference type="CDD" id="cd03039">
    <property type="entry name" value="GST_N_Sigma_like"/>
    <property type="match status" value="1"/>
</dbReference>
<dbReference type="KEGG" id="soy:115877142"/>
<evidence type="ECO:0000256" key="3">
    <source>
        <dbReference type="ARBA" id="ARBA00022679"/>
    </source>
</evidence>
<evidence type="ECO:0000256" key="1">
    <source>
        <dbReference type="ARBA" id="ARBA00011738"/>
    </source>
</evidence>
<dbReference type="Gene3D" id="1.20.1050.10">
    <property type="match status" value="1"/>
</dbReference>
<dbReference type="SFLD" id="SFLDG01205">
    <property type="entry name" value="AMPS.1"/>
    <property type="match status" value="1"/>
</dbReference>
<dbReference type="OrthoDB" id="414243at2759"/>
<sequence>MAPAYKLSYFDIMGLGEPIRVLLSYGALEFEDFRVTRENWPGLKSSMPMGQLPVLEVNGKTAHQSMAICRYLGKQLKLNGKDDWEDLEIDTIVDTINDFRAKIGQYHYQSNEQIKNEYQKTLVDEIIPFYVEKLDAIAKENGGYLVGGRLTWADLVFLGLVDYMNFMAKTDLLSKAPNLQKVKENVLKVPNVKNYVDKRPNNH</sequence>
<organism evidence="8">
    <name type="scientific">Sitophilus oryzae</name>
    <name type="common">Rice weevil</name>
    <name type="synonym">Curculio oryzae</name>
    <dbReference type="NCBI Taxonomy" id="7048"/>
    <lineage>
        <taxon>Eukaryota</taxon>
        <taxon>Metazoa</taxon>
        <taxon>Ecdysozoa</taxon>
        <taxon>Arthropoda</taxon>
        <taxon>Hexapoda</taxon>
        <taxon>Insecta</taxon>
        <taxon>Pterygota</taxon>
        <taxon>Neoptera</taxon>
        <taxon>Endopterygota</taxon>
        <taxon>Coleoptera</taxon>
        <taxon>Polyphaga</taxon>
        <taxon>Cucujiformia</taxon>
        <taxon>Curculionidae</taxon>
        <taxon>Dryophthorinae</taxon>
        <taxon>Sitophilus</taxon>
    </lineage>
</organism>
<evidence type="ECO:0000313" key="10">
    <source>
        <dbReference type="RefSeq" id="XP_030749148.1"/>
    </source>
</evidence>
<feature type="domain" description="GST N-terminal" evidence="6">
    <location>
        <begin position="3"/>
        <end position="80"/>
    </location>
</feature>
<dbReference type="SFLD" id="SFLDS00019">
    <property type="entry name" value="Glutathione_Transferase_(cytos"/>
    <property type="match status" value="1"/>
</dbReference>
<accession>A0A4P2S818</accession>
<dbReference type="Gene3D" id="3.40.30.10">
    <property type="entry name" value="Glutaredoxin"/>
    <property type="match status" value="1"/>
</dbReference>
<dbReference type="AlphaFoldDB" id="A0A4P2S818"/>
<dbReference type="Pfam" id="PF02798">
    <property type="entry name" value="GST_N"/>
    <property type="match status" value="1"/>
</dbReference>
<dbReference type="InterPro" id="IPR010987">
    <property type="entry name" value="Glutathione-S-Trfase_C-like"/>
</dbReference>
<dbReference type="Pfam" id="PF14497">
    <property type="entry name" value="GST_C_3"/>
    <property type="match status" value="1"/>
</dbReference>
<reference evidence="8" key="1">
    <citation type="submission" date="2017-02" db="EMBL/GenBank/DDBJ databases">
        <title>Identification and cloning a novel glutathione s-transferase gene from Sitophilus oryzae.</title>
        <authorList>
            <person name="Hu F."/>
            <person name="Ye K."/>
            <person name="Lu Y.J."/>
            <person name="Wei Z.J."/>
        </authorList>
    </citation>
    <scope>NUCLEOTIDE SEQUENCE</scope>
</reference>
<dbReference type="InterPro" id="IPR036282">
    <property type="entry name" value="Glutathione-S-Trfase_C_sf"/>
</dbReference>
<reference evidence="10" key="2">
    <citation type="submission" date="2025-04" db="UniProtKB">
        <authorList>
            <consortium name="RefSeq"/>
        </authorList>
    </citation>
    <scope>IDENTIFICATION</scope>
    <source>
        <tissue evidence="10">Gonads</tissue>
    </source>
</reference>
<evidence type="ECO:0000256" key="4">
    <source>
        <dbReference type="ARBA" id="ARBA00038317"/>
    </source>
</evidence>
<evidence type="ECO:0000313" key="9">
    <source>
        <dbReference type="Proteomes" id="UP000504635"/>
    </source>
</evidence>
<dbReference type="FunFam" id="1.20.1050.10:FF:000030">
    <property type="entry name" value="Glutathione S-transferase S1"/>
    <property type="match status" value="1"/>
</dbReference>
<dbReference type="FunFam" id="3.40.30.10:FF:000035">
    <property type="entry name" value="hematopoietic prostaglandin D synthase"/>
    <property type="match status" value="1"/>
</dbReference>
<proteinExistence type="evidence at transcript level"/>
<dbReference type="SUPFAM" id="SSF52833">
    <property type="entry name" value="Thioredoxin-like"/>
    <property type="match status" value="1"/>
</dbReference>
<evidence type="ECO:0000259" key="6">
    <source>
        <dbReference type="PROSITE" id="PS50404"/>
    </source>
</evidence>